<dbReference type="EMBL" id="CP026995">
    <property type="protein sequence ID" value="QLH07414.1"/>
    <property type="molecule type" value="Genomic_DNA"/>
</dbReference>
<evidence type="ECO:0000313" key="2">
    <source>
        <dbReference type="Proteomes" id="UP000509478"/>
    </source>
</evidence>
<proteinExistence type="predicted"/>
<sequence>METKKEDEMMVEKEFGCDNCGRKLIAISPDDSYTNFFMKTCCGESIERKIECDNCDFRNVRYWCIRHSFVVSAGLSKDDLDRELSDY</sequence>
<dbReference type="GeneID" id="56068502"/>
<evidence type="ECO:0000313" key="1">
    <source>
        <dbReference type="EMBL" id="QLH07414.1"/>
    </source>
</evidence>
<dbReference type="OrthoDB" id="379419at2157"/>
<organism evidence="1 2">
    <name type="scientific">Nitrosopumilus ureiphilus</name>
    <dbReference type="NCBI Taxonomy" id="1470067"/>
    <lineage>
        <taxon>Archaea</taxon>
        <taxon>Nitrososphaerota</taxon>
        <taxon>Nitrososphaeria</taxon>
        <taxon>Nitrosopumilales</taxon>
        <taxon>Nitrosopumilaceae</taxon>
        <taxon>Nitrosopumilus</taxon>
    </lineage>
</organism>
<gene>
    <name evidence="1" type="ORF">C5F50_10295</name>
</gene>
<dbReference type="KEGG" id="nue:C5F50_10295"/>
<protein>
    <submittedName>
        <fullName evidence="1">Uncharacterized protein</fullName>
    </submittedName>
</protein>
<dbReference type="AlphaFoldDB" id="A0A7D5M4Z0"/>
<keyword evidence="2" id="KW-1185">Reference proteome</keyword>
<reference evidence="1 2" key="1">
    <citation type="submission" date="2018-02" db="EMBL/GenBank/DDBJ databases">
        <title>Complete genome of Nitrosopumilus ureaphilus PS0.</title>
        <authorList>
            <person name="Qin W."/>
            <person name="Zheng Y."/>
            <person name="Stahl D.A."/>
        </authorList>
    </citation>
    <scope>NUCLEOTIDE SEQUENCE [LARGE SCALE GENOMIC DNA]</scope>
    <source>
        <strain evidence="1 2">PS0</strain>
    </source>
</reference>
<dbReference type="RefSeq" id="WP_179371293.1">
    <property type="nucleotide sequence ID" value="NZ_CP026995.1"/>
</dbReference>
<dbReference type="Proteomes" id="UP000509478">
    <property type="component" value="Chromosome"/>
</dbReference>
<name>A0A7D5M4Z0_9ARCH</name>
<accession>A0A7D5M4Z0</accession>